<dbReference type="Pfam" id="PF02784">
    <property type="entry name" value="Orn_Arg_deC_N"/>
    <property type="match status" value="1"/>
</dbReference>
<evidence type="ECO:0000259" key="3">
    <source>
        <dbReference type="Pfam" id="PF02784"/>
    </source>
</evidence>
<dbReference type="EC" id="4.1.1.20" evidence="4"/>
<feature type="domain" description="Orn/DAP/Arg decarboxylase 2 N-terminal" evidence="3">
    <location>
        <begin position="67"/>
        <end position="310"/>
    </location>
</feature>
<evidence type="ECO:0000313" key="5">
    <source>
        <dbReference type="Proteomes" id="UP001237448"/>
    </source>
</evidence>
<evidence type="ECO:0000313" key="4">
    <source>
        <dbReference type="EMBL" id="MDQ0394554.1"/>
    </source>
</evidence>
<dbReference type="PRINTS" id="PR01179">
    <property type="entry name" value="ODADCRBXLASE"/>
</dbReference>
<evidence type="ECO:0000256" key="1">
    <source>
        <dbReference type="ARBA" id="ARBA00001933"/>
    </source>
</evidence>
<accession>A0ABU0FIV9</accession>
<dbReference type="Gene3D" id="3.20.20.10">
    <property type="entry name" value="Alanine racemase"/>
    <property type="match status" value="1"/>
</dbReference>
<organism evidence="4 5">
    <name type="scientific">Labrys monachus</name>
    <dbReference type="NCBI Taxonomy" id="217067"/>
    <lineage>
        <taxon>Bacteria</taxon>
        <taxon>Pseudomonadati</taxon>
        <taxon>Pseudomonadota</taxon>
        <taxon>Alphaproteobacteria</taxon>
        <taxon>Hyphomicrobiales</taxon>
        <taxon>Xanthobacteraceae</taxon>
        <taxon>Labrys</taxon>
    </lineage>
</organism>
<gene>
    <name evidence="4" type="ORF">J3R73_004346</name>
</gene>
<comment type="caution">
    <text evidence="4">The sequence shown here is derived from an EMBL/GenBank/DDBJ whole genome shotgun (WGS) entry which is preliminary data.</text>
</comment>
<dbReference type="PANTHER" id="PTHR43727">
    <property type="entry name" value="DIAMINOPIMELATE DECARBOXYLASE"/>
    <property type="match status" value="1"/>
</dbReference>
<evidence type="ECO:0000256" key="2">
    <source>
        <dbReference type="ARBA" id="ARBA00022898"/>
    </source>
</evidence>
<dbReference type="InterPro" id="IPR009006">
    <property type="entry name" value="Ala_racemase/Decarboxylase_C"/>
</dbReference>
<dbReference type="SUPFAM" id="SSF50621">
    <property type="entry name" value="Alanine racemase C-terminal domain-like"/>
    <property type="match status" value="1"/>
</dbReference>
<keyword evidence="4" id="KW-0456">Lyase</keyword>
<sequence>MTAPYSPPVITSELGRSGEASAARNSLSHGLRTTHTDRIEGVSVEGLVEKFGSPLFVFSERVLRDSARRARKAFESVYPNTVFAWSYKTNYLGAICNVLHEEGWIAEVVSDFEYQKARRAGIPGRSIIYNGPHKPRHSLERALSEGAVVQIDNWDELGLIEAIVAERAEPVNVGIRIWVDTGLAPVWSKFGFALGNGEARRAAQRIISNPRLKLHTLHSHIGTYILDPKAYAVTADRILALRDHIEAQTDHLVPCINLGGGFPSNSVLHGLPDYSVPSIEAYAAAIAGVLNKLPRARRPQLRLESGRHLVDEAGWLITSVVAVKGADRAGATDLSAVNAKASLVLGEHARGGYVVDAGINLLYTAAWYRIGVTPARASNLPPNAVRLYGCLCMNIDVIRESVDLPPLEVEDRLVLHPVGAYNVTQSMQFIAFRPAVVLIGVDGRAEVIRKREELVDVESCEMVPTRLVRRESSL</sequence>
<dbReference type="EMBL" id="JAUSVK010000001">
    <property type="protein sequence ID" value="MDQ0394554.1"/>
    <property type="molecule type" value="Genomic_DNA"/>
</dbReference>
<dbReference type="RefSeq" id="WP_307431853.1">
    <property type="nucleotide sequence ID" value="NZ_JAUSVK010000001.1"/>
</dbReference>
<keyword evidence="5" id="KW-1185">Reference proteome</keyword>
<reference evidence="4 5" key="1">
    <citation type="submission" date="2023-07" db="EMBL/GenBank/DDBJ databases">
        <title>Genomic Encyclopedia of Type Strains, Phase IV (KMG-IV): sequencing the most valuable type-strain genomes for metagenomic binning, comparative biology and taxonomic classification.</title>
        <authorList>
            <person name="Goeker M."/>
        </authorList>
    </citation>
    <scope>NUCLEOTIDE SEQUENCE [LARGE SCALE GENOMIC DNA]</scope>
    <source>
        <strain evidence="4 5">DSM 5896</strain>
    </source>
</reference>
<dbReference type="InterPro" id="IPR022644">
    <property type="entry name" value="De-COase2_N"/>
</dbReference>
<dbReference type="PANTHER" id="PTHR43727:SF2">
    <property type="entry name" value="GROUP IV DECARBOXYLASE"/>
    <property type="match status" value="1"/>
</dbReference>
<proteinExistence type="predicted"/>
<protein>
    <submittedName>
        <fullName evidence="4">Diaminopimelate decarboxylase</fullName>
        <ecNumber evidence="4">4.1.1.20</ecNumber>
    </submittedName>
</protein>
<dbReference type="InterPro" id="IPR029066">
    <property type="entry name" value="PLP-binding_barrel"/>
</dbReference>
<name>A0ABU0FIV9_9HYPH</name>
<comment type="cofactor">
    <cofactor evidence="1">
        <name>pyridoxal 5'-phosphate</name>
        <dbReference type="ChEBI" id="CHEBI:597326"/>
    </cofactor>
</comment>
<dbReference type="Proteomes" id="UP001237448">
    <property type="component" value="Unassembled WGS sequence"/>
</dbReference>
<dbReference type="GO" id="GO:0008836">
    <property type="term" value="F:diaminopimelate decarboxylase activity"/>
    <property type="evidence" value="ECO:0007669"/>
    <property type="project" value="UniProtKB-EC"/>
</dbReference>
<dbReference type="InterPro" id="IPR000183">
    <property type="entry name" value="Orn/DAP/Arg_de-COase"/>
</dbReference>
<keyword evidence="2" id="KW-0663">Pyridoxal phosphate</keyword>
<dbReference type="SUPFAM" id="SSF51419">
    <property type="entry name" value="PLP-binding barrel"/>
    <property type="match status" value="1"/>
</dbReference>
<dbReference type="Gene3D" id="2.40.37.10">
    <property type="entry name" value="Lyase, Ornithine Decarboxylase, Chain A, domain 1"/>
    <property type="match status" value="1"/>
</dbReference>